<evidence type="ECO:0008006" key="4">
    <source>
        <dbReference type="Google" id="ProtNLM"/>
    </source>
</evidence>
<dbReference type="Proteomes" id="UP000295621">
    <property type="component" value="Unassembled WGS sequence"/>
</dbReference>
<organism evidence="2 3">
    <name type="scientific">Jiangella ureilytica</name>
    <dbReference type="NCBI Taxonomy" id="2530374"/>
    <lineage>
        <taxon>Bacteria</taxon>
        <taxon>Bacillati</taxon>
        <taxon>Actinomycetota</taxon>
        <taxon>Actinomycetes</taxon>
        <taxon>Jiangellales</taxon>
        <taxon>Jiangellaceae</taxon>
        <taxon>Jiangella</taxon>
    </lineage>
</organism>
<evidence type="ECO:0000256" key="1">
    <source>
        <dbReference type="SAM" id="SignalP"/>
    </source>
</evidence>
<protein>
    <recommendedName>
        <fullName evidence="4">LVIVD repeat-containing protein</fullName>
    </recommendedName>
</protein>
<evidence type="ECO:0000313" key="3">
    <source>
        <dbReference type="Proteomes" id="UP000295621"/>
    </source>
</evidence>
<dbReference type="EMBL" id="SMKL01000020">
    <property type="protein sequence ID" value="TDC51728.1"/>
    <property type="molecule type" value="Genomic_DNA"/>
</dbReference>
<gene>
    <name evidence="2" type="ORF">E1212_11020</name>
</gene>
<accession>A0A4R4RPF4</accession>
<proteinExistence type="predicted"/>
<feature type="signal peptide" evidence="1">
    <location>
        <begin position="1"/>
        <end position="34"/>
    </location>
</feature>
<sequence length="507" mass="54555">MRMIGHRWRRRAAGLAVAALVSGGLALTSIGTSAADDGELLRESTASEECANADAIAGTGDNFEENCLTESELAEIEESVGAASILPAGATAGSPNLTLASNLPKAGPFANTSALNSDLAFQGKHVFAGNYNGFSVYNIENPRKPVLVSQVLCPGSQNDITVYGDLLFLSTDSRRTDDSCQSQSLTAQQAADRGSYWEGMKIFDISDLQNPRYIKSVETKCGSHTHTLVPGDDSVYIYVSSYDTSTLLSDCQPPHDLISIIDVPLDDPTSAHVAAEPVLFPDPANQGSGTRGCHDITAYPHLGLAAGACMGDGIVMDIADPLNPVILDQVRDPNFAFWHSATFNNAGTSIIFTDELGGGSGPTCNPTVGPVRGANAIYTWDGDSLEFASYYKIPREQANTENCVAHNGSLIPVPGKDIFVQAWYQGGISVFDFTDPYNPTEFAWFDRGTFDAEGTIAGAWSTYYYNGYIYSNEIQRGFDVFDLRDKRVAPAKGQRYDEFNVQTQPVY</sequence>
<dbReference type="SUPFAM" id="SSF75011">
    <property type="entry name" value="3-carboxy-cis,cis-mucoante lactonizing enzyme"/>
    <property type="match status" value="1"/>
</dbReference>
<feature type="chain" id="PRO_5038459801" description="LVIVD repeat-containing protein" evidence="1">
    <location>
        <begin position="35"/>
        <end position="507"/>
    </location>
</feature>
<reference evidence="2 3" key="1">
    <citation type="submission" date="2019-02" db="EMBL/GenBank/DDBJ databases">
        <title>Draft genome sequences of novel Actinobacteria.</title>
        <authorList>
            <person name="Sahin N."/>
            <person name="Ay H."/>
            <person name="Saygin H."/>
        </authorList>
    </citation>
    <scope>NUCLEOTIDE SEQUENCE [LARGE SCALE GENOMIC DNA]</scope>
    <source>
        <strain evidence="2 3">KC603</strain>
    </source>
</reference>
<dbReference type="RefSeq" id="WP_131982266.1">
    <property type="nucleotide sequence ID" value="NZ_SMKL01000020.1"/>
</dbReference>
<comment type="caution">
    <text evidence="2">The sequence shown here is derived from an EMBL/GenBank/DDBJ whole genome shotgun (WGS) entry which is preliminary data.</text>
</comment>
<evidence type="ECO:0000313" key="2">
    <source>
        <dbReference type="EMBL" id="TDC51728.1"/>
    </source>
</evidence>
<dbReference type="AlphaFoldDB" id="A0A4R4RPF4"/>
<keyword evidence="1" id="KW-0732">Signal</keyword>
<keyword evidence="3" id="KW-1185">Reference proteome</keyword>
<name>A0A4R4RPF4_9ACTN</name>
<dbReference type="OrthoDB" id="4300819at2"/>